<gene>
    <name evidence="1" type="ORF">LARSCL_LOCUS20013</name>
</gene>
<proteinExistence type="predicted"/>
<dbReference type="EMBL" id="CAXIEN010000409">
    <property type="protein sequence ID" value="CAL1296945.1"/>
    <property type="molecule type" value="Genomic_DNA"/>
</dbReference>
<reference evidence="1 2" key="1">
    <citation type="submission" date="2024-04" db="EMBL/GenBank/DDBJ databases">
        <authorList>
            <person name="Rising A."/>
            <person name="Reimegard J."/>
            <person name="Sonavane S."/>
            <person name="Akerstrom W."/>
            <person name="Nylinder S."/>
            <person name="Hedman E."/>
            <person name="Kallberg Y."/>
        </authorList>
    </citation>
    <scope>NUCLEOTIDE SEQUENCE [LARGE SCALE GENOMIC DNA]</scope>
</reference>
<sequence length="63" mass="7393">MHLRPMSFKLMFSAHRFSCFNLSSVAEITHINRKKPNRIYRKSSVECSNLQAMPHLIPTTQEM</sequence>
<accession>A0AAV2BM25</accession>
<evidence type="ECO:0000313" key="1">
    <source>
        <dbReference type="EMBL" id="CAL1296945.1"/>
    </source>
</evidence>
<evidence type="ECO:0000313" key="2">
    <source>
        <dbReference type="Proteomes" id="UP001497382"/>
    </source>
</evidence>
<name>A0AAV2BM25_9ARAC</name>
<keyword evidence="2" id="KW-1185">Reference proteome</keyword>
<protein>
    <submittedName>
        <fullName evidence="1">Uncharacterized protein</fullName>
    </submittedName>
</protein>
<dbReference type="Proteomes" id="UP001497382">
    <property type="component" value="Unassembled WGS sequence"/>
</dbReference>
<comment type="caution">
    <text evidence="1">The sequence shown here is derived from an EMBL/GenBank/DDBJ whole genome shotgun (WGS) entry which is preliminary data.</text>
</comment>
<dbReference type="AlphaFoldDB" id="A0AAV2BM25"/>
<organism evidence="1 2">
    <name type="scientific">Larinioides sclopetarius</name>
    <dbReference type="NCBI Taxonomy" id="280406"/>
    <lineage>
        <taxon>Eukaryota</taxon>
        <taxon>Metazoa</taxon>
        <taxon>Ecdysozoa</taxon>
        <taxon>Arthropoda</taxon>
        <taxon>Chelicerata</taxon>
        <taxon>Arachnida</taxon>
        <taxon>Araneae</taxon>
        <taxon>Araneomorphae</taxon>
        <taxon>Entelegynae</taxon>
        <taxon>Araneoidea</taxon>
        <taxon>Araneidae</taxon>
        <taxon>Larinioides</taxon>
    </lineage>
</organism>